<dbReference type="OrthoDB" id="63891at2759"/>
<sequence>MESSTKDAELNKCSITGNTNAVIKSSDEKAINFNKPPGLSKSDVERDILYSSVFNTLYYTEETIPNDHLPYGLICEANPDINSTDWGNEGIEKIASMIYADCANYITKRAVSEGEFEWSHDFILFTNLQIAVYNNFNVIVEGETLDLVVDYAFKNIRNLRSSVARNTILFVECLIKKFPSESPLFSNIFTKLVPQLLSCTASEKVVFREPAKQCLLLLCSKGANILNIEILWSFFDYSYNKNMKISSFSAICIKEYIEQMSDHEFMQIDLERLSQHLEHLLNSKSVQMKEVGNVIIKRLLSVLTHEKIECLRTGEGKPNIVACLNKLSPQKVNVAPY</sequence>
<dbReference type="InterPro" id="IPR011989">
    <property type="entry name" value="ARM-like"/>
</dbReference>
<accession>L1LG29</accession>
<dbReference type="GeneID" id="15807840"/>
<evidence type="ECO:0000313" key="1">
    <source>
        <dbReference type="EMBL" id="EKX74392.1"/>
    </source>
</evidence>
<name>L1LG29_THEEQ</name>
<gene>
    <name evidence="1" type="ORF">BEWA_044350</name>
</gene>
<comment type="caution">
    <text evidence="1">The sequence shown here is derived from an EMBL/GenBank/DDBJ whole genome shotgun (WGS) entry which is preliminary data.</text>
</comment>
<organism evidence="1 2">
    <name type="scientific">Theileria equi strain WA</name>
    <dbReference type="NCBI Taxonomy" id="1537102"/>
    <lineage>
        <taxon>Eukaryota</taxon>
        <taxon>Sar</taxon>
        <taxon>Alveolata</taxon>
        <taxon>Apicomplexa</taxon>
        <taxon>Aconoidasida</taxon>
        <taxon>Piroplasmida</taxon>
        <taxon>Theileriidae</taxon>
        <taxon>Theileria</taxon>
    </lineage>
</organism>
<dbReference type="eggNOG" id="ENOG502QXMT">
    <property type="taxonomic scope" value="Eukaryota"/>
</dbReference>
<dbReference type="InterPro" id="IPR016024">
    <property type="entry name" value="ARM-type_fold"/>
</dbReference>
<dbReference type="EMBL" id="ACOU01000002">
    <property type="protein sequence ID" value="EKX74392.1"/>
    <property type="molecule type" value="Genomic_DNA"/>
</dbReference>
<keyword evidence="2" id="KW-1185">Reference proteome</keyword>
<dbReference type="SUPFAM" id="SSF48371">
    <property type="entry name" value="ARM repeat"/>
    <property type="match status" value="1"/>
</dbReference>
<dbReference type="RefSeq" id="XP_004833844.1">
    <property type="nucleotide sequence ID" value="XM_004833787.1"/>
</dbReference>
<proteinExistence type="predicted"/>
<reference evidence="1 2" key="1">
    <citation type="journal article" date="2012" name="BMC Genomics">
        <title>Comparative genomic analysis and phylogenetic position of Theileria equi.</title>
        <authorList>
            <person name="Kappmeyer L.S."/>
            <person name="Thiagarajan M."/>
            <person name="Herndon D.R."/>
            <person name="Ramsay J.D."/>
            <person name="Caler E."/>
            <person name="Djikeng A."/>
            <person name="Gillespie J.J."/>
            <person name="Lau A.O."/>
            <person name="Roalson E.H."/>
            <person name="Silva J.C."/>
            <person name="Silva M.G."/>
            <person name="Suarez C.E."/>
            <person name="Ueti M.W."/>
            <person name="Nene V.M."/>
            <person name="Mealey R.H."/>
            <person name="Knowles D.P."/>
            <person name="Brayton K.A."/>
        </authorList>
    </citation>
    <scope>NUCLEOTIDE SEQUENCE [LARGE SCALE GENOMIC DNA]</scope>
    <source>
        <strain evidence="1 2">WA</strain>
    </source>
</reference>
<dbReference type="AlphaFoldDB" id="L1LG29"/>
<dbReference type="KEGG" id="beq:BEWA_044350"/>
<protein>
    <submittedName>
        <fullName evidence="1">Uncharacterized protein</fullName>
    </submittedName>
</protein>
<dbReference type="Proteomes" id="UP000031512">
    <property type="component" value="Unassembled WGS sequence"/>
</dbReference>
<dbReference type="Gene3D" id="1.25.10.10">
    <property type="entry name" value="Leucine-rich Repeat Variant"/>
    <property type="match status" value="1"/>
</dbReference>
<dbReference type="VEuPathDB" id="PiroplasmaDB:BEWA_044350"/>
<evidence type="ECO:0000313" key="2">
    <source>
        <dbReference type="Proteomes" id="UP000031512"/>
    </source>
</evidence>